<dbReference type="EMBL" id="FOWD01000008">
    <property type="protein sequence ID" value="SFO06402.1"/>
    <property type="molecule type" value="Genomic_DNA"/>
</dbReference>
<organism evidence="1 2">
    <name type="scientific">Anaerocolumna aminovalerica</name>
    <dbReference type="NCBI Taxonomy" id="1527"/>
    <lineage>
        <taxon>Bacteria</taxon>
        <taxon>Bacillati</taxon>
        <taxon>Bacillota</taxon>
        <taxon>Clostridia</taxon>
        <taxon>Lachnospirales</taxon>
        <taxon>Lachnospiraceae</taxon>
        <taxon>Anaerocolumna</taxon>
    </lineage>
</organism>
<dbReference type="OrthoDB" id="9815953at2"/>
<gene>
    <name evidence="1" type="ORF">SAMN04489757_1089</name>
</gene>
<dbReference type="InterPro" id="IPR009665">
    <property type="entry name" value="YyaC"/>
</dbReference>
<accession>A0A1I5E4M1</accession>
<dbReference type="Proteomes" id="UP000198806">
    <property type="component" value="Unassembled WGS sequence"/>
</dbReference>
<proteinExistence type="predicted"/>
<evidence type="ECO:0000313" key="2">
    <source>
        <dbReference type="Proteomes" id="UP000198806"/>
    </source>
</evidence>
<reference evidence="1 2" key="1">
    <citation type="submission" date="2016-10" db="EMBL/GenBank/DDBJ databases">
        <authorList>
            <person name="de Groot N.N."/>
        </authorList>
    </citation>
    <scope>NUCLEOTIDE SEQUENCE [LARGE SCALE GENOMIC DNA]</scope>
    <source>
        <strain evidence="1 2">DSM 1283</strain>
    </source>
</reference>
<dbReference type="NCBIfam" id="TIGR02841">
    <property type="entry name" value="spore_YyaC"/>
    <property type="match status" value="1"/>
</dbReference>
<dbReference type="RefSeq" id="WP_091685338.1">
    <property type="nucleotide sequence ID" value="NZ_BAABFM010000072.1"/>
</dbReference>
<protein>
    <submittedName>
        <fullName evidence="1">Putative sporulation protein YyaC</fullName>
    </submittedName>
</protein>
<dbReference type="AlphaFoldDB" id="A0A1I5E4M1"/>
<dbReference type="SUPFAM" id="SSF53163">
    <property type="entry name" value="HybD-like"/>
    <property type="match status" value="1"/>
</dbReference>
<keyword evidence="2" id="KW-1185">Reference proteome</keyword>
<dbReference type="STRING" id="1527.SAMN04489757_1089"/>
<dbReference type="Pfam" id="PF06866">
    <property type="entry name" value="DUF1256"/>
    <property type="match status" value="1"/>
</dbReference>
<name>A0A1I5E4M1_9FIRM</name>
<dbReference type="InterPro" id="IPR023430">
    <property type="entry name" value="Pept_HybD-like_dom_sf"/>
</dbReference>
<sequence>MNKELEIDKKLYYFNTKDRYSVYDFSNVLHDLIQKNINRKRQIVFLCIGSDRATGDCLGPIVGYKLEKLQQHNIILYGTLEKPVHAKNLHDTIDYINQYHHNALVIAVDASLGKSAHIGYITVGEGPLLPGAGVDKNLPPVGDIFITGIVNFSGMLDHMLLQTTRLNVVMILADYICKGINYCFYKLNRR</sequence>
<evidence type="ECO:0000313" key="1">
    <source>
        <dbReference type="EMBL" id="SFO06402.1"/>
    </source>
</evidence>